<dbReference type="EMBL" id="HBUF01121737">
    <property type="protein sequence ID" value="CAG6642321.1"/>
    <property type="molecule type" value="Transcribed_RNA"/>
</dbReference>
<dbReference type="EMBL" id="HBUF01121734">
    <property type="protein sequence ID" value="CAG6642309.1"/>
    <property type="molecule type" value="Transcribed_RNA"/>
</dbReference>
<dbReference type="AlphaFoldDB" id="A0A8D8R138"/>
<sequence length="114" mass="13039">MEDIRGRAIVHNDHLVQVSPQLVQVLHVVAAMKHAGLAKQTCPKHTPPVQEVGYRICVFSKTSGEQYTLIQFSHSLKKVVNVRSLQNIHLVNGSVDFYWHNKVCIVNWFERAMH</sequence>
<organism evidence="1">
    <name type="scientific">Cacopsylla melanoneura</name>
    <dbReference type="NCBI Taxonomy" id="428564"/>
    <lineage>
        <taxon>Eukaryota</taxon>
        <taxon>Metazoa</taxon>
        <taxon>Ecdysozoa</taxon>
        <taxon>Arthropoda</taxon>
        <taxon>Hexapoda</taxon>
        <taxon>Insecta</taxon>
        <taxon>Pterygota</taxon>
        <taxon>Neoptera</taxon>
        <taxon>Paraneoptera</taxon>
        <taxon>Hemiptera</taxon>
        <taxon>Sternorrhyncha</taxon>
        <taxon>Psylloidea</taxon>
        <taxon>Psyllidae</taxon>
        <taxon>Psyllinae</taxon>
        <taxon>Cacopsylla</taxon>
    </lineage>
</organism>
<protein>
    <submittedName>
        <fullName evidence="1">Uncharacterized protein</fullName>
    </submittedName>
</protein>
<dbReference type="EMBL" id="HBUF01121735">
    <property type="protein sequence ID" value="CAG6642313.1"/>
    <property type="molecule type" value="Transcribed_RNA"/>
</dbReference>
<proteinExistence type="predicted"/>
<reference evidence="1" key="1">
    <citation type="submission" date="2021-05" db="EMBL/GenBank/DDBJ databases">
        <authorList>
            <person name="Alioto T."/>
            <person name="Alioto T."/>
            <person name="Gomez Garrido J."/>
        </authorList>
    </citation>
    <scope>NUCLEOTIDE SEQUENCE</scope>
</reference>
<dbReference type="EMBL" id="HBUF01121733">
    <property type="protein sequence ID" value="CAG6642305.1"/>
    <property type="molecule type" value="Transcribed_RNA"/>
</dbReference>
<dbReference type="EMBL" id="HBUF01121736">
    <property type="protein sequence ID" value="CAG6642317.1"/>
    <property type="molecule type" value="Transcribed_RNA"/>
</dbReference>
<dbReference type="EMBL" id="HBUF01121732">
    <property type="protein sequence ID" value="CAG6642301.1"/>
    <property type="molecule type" value="Transcribed_RNA"/>
</dbReference>
<name>A0A8D8R138_9HEMI</name>
<accession>A0A8D8R138</accession>
<evidence type="ECO:0000313" key="1">
    <source>
        <dbReference type="EMBL" id="CAG6642309.1"/>
    </source>
</evidence>